<keyword evidence="2" id="KW-1185">Reference proteome</keyword>
<gene>
    <name evidence="1" type="ORF">SASPL_118170</name>
</gene>
<reference evidence="1" key="2">
    <citation type="submission" date="2020-08" db="EMBL/GenBank/DDBJ databases">
        <title>Plant Genome Project.</title>
        <authorList>
            <person name="Zhang R.-G."/>
        </authorList>
    </citation>
    <scope>NUCLEOTIDE SEQUENCE</scope>
    <source>
        <strain evidence="1">Huo1</strain>
        <tissue evidence="1">Leaf</tissue>
    </source>
</reference>
<sequence length="298" mass="34374">MTPPLCDAPSFVFKETTSGIGSNEAQPKRIGSPGRRRIQYFHGRNMPYVPNLEQIYDNVATNDVAMTYMHFKLNARNIFVTNGQYLHQQCVVSIIHLVIDEGLKEAVKWIKASPLKSLSFKEIAKISKVDTSKFLCMDVMTRWNSTYLMLEAAFPYEPAMRLFTTVNPDFASDLKEMKHKKNVLVELFDIISVITELEEDKDDSLRNMATRMRLNHPMQKMKHVEHCLKLVYGGTRPNELLEELIHDLYEVYKAEIDGSTLSWQRKKNSLGVVSNNVAYMSDQTELNRYLSDSLYMMP</sequence>
<organism evidence="1">
    <name type="scientific">Salvia splendens</name>
    <name type="common">Scarlet sage</name>
    <dbReference type="NCBI Taxonomy" id="180675"/>
    <lineage>
        <taxon>Eukaryota</taxon>
        <taxon>Viridiplantae</taxon>
        <taxon>Streptophyta</taxon>
        <taxon>Embryophyta</taxon>
        <taxon>Tracheophyta</taxon>
        <taxon>Spermatophyta</taxon>
        <taxon>Magnoliopsida</taxon>
        <taxon>eudicotyledons</taxon>
        <taxon>Gunneridae</taxon>
        <taxon>Pentapetalae</taxon>
        <taxon>asterids</taxon>
        <taxon>lamiids</taxon>
        <taxon>Lamiales</taxon>
        <taxon>Lamiaceae</taxon>
        <taxon>Nepetoideae</taxon>
        <taxon>Mentheae</taxon>
        <taxon>Salviinae</taxon>
        <taxon>Salvia</taxon>
        <taxon>Salvia subgen. Calosphace</taxon>
        <taxon>core Calosphace</taxon>
    </lineage>
</organism>
<dbReference type="PANTHER" id="PTHR46481:SF7">
    <property type="entry name" value="ZINC FINGER BED DOMAIN-CONTAINING PROTEIN RICESLEEPER 2-LIKE"/>
    <property type="match status" value="1"/>
</dbReference>
<proteinExistence type="predicted"/>
<evidence type="ECO:0000313" key="2">
    <source>
        <dbReference type="Proteomes" id="UP000298416"/>
    </source>
</evidence>
<name>A0A8X8XWV2_SALSN</name>
<comment type="caution">
    <text evidence="1">The sequence shown here is derived from an EMBL/GenBank/DDBJ whole genome shotgun (WGS) entry which is preliminary data.</text>
</comment>
<dbReference type="EMBL" id="PNBA02000006">
    <property type="protein sequence ID" value="KAG6421613.1"/>
    <property type="molecule type" value="Genomic_DNA"/>
</dbReference>
<protein>
    <submittedName>
        <fullName evidence="1">Uncharacterized protein</fullName>
    </submittedName>
</protein>
<dbReference type="Proteomes" id="UP000298416">
    <property type="component" value="Unassembled WGS sequence"/>
</dbReference>
<dbReference type="InterPro" id="IPR012337">
    <property type="entry name" value="RNaseH-like_sf"/>
</dbReference>
<accession>A0A8X8XWV2</accession>
<dbReference type="SUPFAM" id="SSF53098">
    <property type="entry name" value="Ribonuclease H-like"/>
    <property type="match status" value="1"/>
</dbReference>
<evidence type="ECO:0000313" key="1">
    <source>
        <dbReference type="EMBL" id="KAG6421613.1"/>
    </source>
</evidence>
<dbReference type="PANTHER" id="PTHR46481">
    <property type="entry name" value="ZINC FINGER BED DOMAIN-CONTAINING PROTEIN 4"/>
    <property type="match status" value="1"/>
</dbReference>
<reference evidence="1" key="1">
    <citation type="submission" date="2018-01" db="EMBL/GenBank/DDBJ databases">
        <authorList>
            <person name="Mao J.F."/>
        </authorList>
    </citation>
    <scope>NUCLEOTIDE SEQUENCE</scope>
    <source>
        <strain evidence="1">Huo1</strain>
        <tissue evidence="1">Leaf</tissue>
    </source>
</reference>
<dbReference type="InterPro" id="IPR052035">
    <property type="entry name" value="ZnF_BED_domain_contain"/>
</dbReference>
<dbReference type="AlphaFoldDB" id="A0A8X8XWV2"/>